<dbReference type="InterPro" id="IPR012340">
    <property type="entry name" value="NA-bd_OB-fold"/>
</dbReference>
<dbReference type="AlphaFoldDB" id="A0A7J0BRX4"/>
<evidence type="ECO:0000259" key="1">
    <source>
        <dbReference type="SMART" id="SM00955"/>
    </source>
</evidence>
<feature type="domain" description="RNB" evidence="1">
    <location>
        <begin position="278"/>
        <end position="580"/>
    </location>
</feature>
<dbReference type="SMART" id="SM00955">
    <property type="entry name" value="RNB"/>
    <property type="match status" value="1"/>
</dbReference>
<gene>
    <name evidence="2" type="ORF">DSM19430T_11140</name>
</gene>
<dbReference type="EMBL" id="BLVP01000006">
    <property type="protein sequence ID" value="GFM36430.1"/>
    <property type="molecule type" value="Genomic_DNA"/>
</dbReference>
<keyword evidence="3" id="KW-1185">Reference proteome</keyword>
<dbReference type="GO" id="GO:0003723">
    <property type="term" value="F:RNA binding"/>
    <property type="evidence" value="ECO:0007669"/>
    <property type="project" value="InterPro"/>
</dbReference>
<comment type="caution">
    <text evidence="2">The sequence shown here is derived from an EMBL/GenBank/DDBJ whole genome shotgun (WGS) entry which is preliminary data.</text>
</comment>
<sequence length="692" mass="78299">MASSLVRYPGPGCVVEFMHGNKAQVAWVLEEQSGKLRLFTLNKREMKLATARILPWAGPQYSGEHSRQQIGDILDDHHRRREAREAEIAALELWELAQGEVDKASVEWFAELLWEQPHVDDVAALGHALLACKTHFRFQPPDFEIYSAERVESRMVEERKREEREMLVTAGQEFFQSLWESASRGKPLGRQPEGELRERFRDVILGRMADPDNHDVEQVWKLLTKGLPEDPHMPLRLAQAWGLVPPHHNFWLDRAGYDCTEAWAAPHAEEVESLQRKVRDLCGEPDGYGYISIDSASTRDIDDAFAIARREDGGWRLRIAIACPALEWPFEGPLDREVLRRATSVYLPEGNGNMLPTALGTDFFSLMGGEVRPAMVLDMELSAEGETKRCAPSMQWVRLAGNLTYVDCEAVIAGGGEATPAAAHREQILCAMELADVLIARRVRNGAVIIDRNDPKVVLSGEGADVRVEIHDAEEVPRSMLLVSEMMILANSGLALWARERDVPLLHRTQDVAVPKEYAGIWSAPQDIARVVKSLSSALLEPAPKPHRGIGVEAYSPVTSPLRRYPDLMNVAQVLHYVREGAPLWTREALAAMLPVLGARLDAVGQIQRFRPRYWKLLYFRQRGDKEWWNAVVTEDNDMFVTVSLPREQIFVRGRRKSFGDKVYPGQRLRVRLGKVHPLENEIQILDVMEEE</sequence>
<reference evidence="2 3" key="1">
    <citation type="submission" date="2020-05" db="EMBL/GenBank/DDBJ databases">
        <title>Draft genome sequence of Desulfovibrio psychrotolerans JS1T.</title>
        <authorList>
            <person name="Ueno A."/>
            <person name="Tamazawa S."/>
            <person name="Tamamura S."/>
            <person name="Murakami T."/>
            <person name="Kiyama T."/>
            <person name="Inomata H."/>
            <person name="Amano Y."/>
            <person name="Miyakawa K."/>
            <person name="Tamaki H."/>
            <person name="Naganuma T."/>
            <person name="Kaneko K."/>
        </authorList>
    </citation>
    <scope>NUCLEOTIDE SEQUENCE [LARGE SCALE GENOMIC DNA]</scope>
    <source>
        <strain evidence="2 3">JS1</strain>
    </source>
</reference>
<dbReference type="GO" id="GO:0000932">
    <property type="term" value="C:P-body"/>
    <property type="evidence" value="ECO:0007669"/>
    <property type="project" value="TreeGrafter"/>
</dbReference>
<dbReference type="InterPro" id="IPR001900">
    <property type="entry name" value="RNase_II/R"/>
</dbReference>
<dbReference type="SUPFAM" id="SSF50249">
    <property type="entry name" value="Nucleic acid-binding proteins"/>
    <property type="match status" value="1"/>
</dbReference>
<accession>A0A7J0BRX4</accession>
<evidence type="ECO:0000313" key="2">
    <source>
        <dbReference type="EMBL" id="GFM36430.1"/>
    </source>
</evidence>
<dbReference type="PANTHER" id="PTHR23355">
    <property type="entry name" value="RIBONUCLEASE"/>
    <property type="match status" value="1"/>
</dbReference>
<dbReference type="Pfam" id="PF00773">
    <property type="entry name" value="RNB"/>
    <property type="match status" value="1"/>
</dbReference>
<dbReference type="RefSeq" id="WP_174409110.1">
    <property type="nucleotide sequence ID" value="NZ_BLVP01000006.1"/>
</dbReference>
<dbReference type="InterPro" id="IPR050180">
    <property type="entry name" value="RNR_Ribonuclease"/>
</dbReference>
<protein>
    <submittedName>
        <fullName evidence="2">Ribonuclease II</fullName>
    </submittedName>
</protein>
<dbReference type="GO" id="GO:0006402">
    <property type="term" value="P:mRNA catabolic process"/>
    <property type="evidence" value="ECO:0007669"/>
    <property type="project" value="TreeGrafter"/>
</dbReference>
<proteinExistence type="predicted"/>
<evidence type="ECO:0000313" key="3">
    <source>
        <dbReference type="Proteomes" id="UP000503820"/>
    </source>
</evidence>
<dbReference type="Proteomes" id="UP000503820">
    <property type="component" value="Unassembled WGS sequence"/>
</dbReference>
<dbReference type="GO" id="GO:0000175">
    <property type="term" value="F:3'-5'-RNA exonuclease activity"/>
    <property type="evidence" value="ECO:0007669"/>
    <property type="project" value="TreeGrafter"/>
</dbReference>
<dbReference type="PANTHER" id="PTHR23355:SF9">
    <property type="entry name" value="DIS3-LIKE EXONUCLEASE 2"/>
    <property type="match status" value="1"/>
</dbReference>
<name>A0A7J0BRX4_9BACT</name>
<organism evidence="2 3">
    <name type="scientific">Desulfovibrio psychrotolerans</name>
    <dbReference type="NCBI Taxonomy" id="415242"/>
    <lineage>
        <taxon>Bacteria</taxon>
        <taxon>Pseudomonadati</taxon>
        <taxon>Thermodesulfobacteriota</taxon>
        <taxon>Desulfovibrionia</taxon>
        <taxon>Desulfovibrionales</taxon>
        <taxon>Desulfovibrionaceae</taxon>
        <taxon>Desulfovibrio</taxon>
    </lineage>
</organism>